<protein>
    <submittedName>
        <fullName evidence="1">Uncharacterized protein</fullName>
    </submittedName>
</protein>
<proteinExistence type="predicted"/>
<dbReference type="AlphaFoldDB" id="A0A5N6IXQ7"/>
<evidence type="ECO:0000313" key="1">
    <source>
        <dbReference type="EMBL" id="KAB8270063.1"/>
    </source>
</evidence>
<evidence type="ECO:0000313" key="2">
    <source>
        <dbReference type="Proteomes" id="UP000326289"/>
    </source>
</evidence>
<dbReference type="Proteomes" id="UP000326289">
    <property type="component" value="Unassembled WGS sequence"/>
</dbReference>
<name>A0A5N6IXQ7_9EURO</name>
<keyword evidence="2" id="KW-1185">Reference proteome</keyword>
<sequence length="186" mass="20464">MYHTYITLFDLSLNGTIVSRRWNDGEGTYVGSDSVHHYASGVKCWNDYFVVQQEITYGSWEAASGKTYCTGTQICQVSKMMGAQHCKSISISVTAGISSDLFNAGVSAGYDVQDCSQATDTTACTWNDGGCHIVWTQQQQLSQTGYTRRRCSSKDGDYTAWMQDFTNVIPTSYINYGCGSSCDDSP</sequence>
<gene>
    <name evidence="1" type="ORF">BDV30DRAFT_229308</name>
</gene>
<reference evidence="1 2" key="1">
    <citation type="submission" date="2019-04" db="EMBL/GenBank/DDBJ databases">
        <title>Fungal friends and foes A comparative genomics study of 23 Aspergillus species from section Flavi.</title>
        <authorList>
            <consortium name="DOE Joint Genome Institute"/>
            <person name="Kjaerbolling I."/>
            <person name="Vesth T.C."/>
            <person name="Frisvad J.C."/>
            <person name="Nybo J.L."/>
            <person name="Theobald S."/>
            <person name="Kildgaard S."/>
            <person name="Petersen T.I."/>
            <person name="Kuo A."/>
            <person name="Sato A."/>
            <person name="Lyhne E.K."/>
            <person name="Kogle M.E."/>
            <person name="Wiebenga A."/>
            <person name="Kun R.S."/>
            <person name="Lubbers R.J."/>
            <person name="Makela M.R."/>
            <person name="Barry K."/>
            <person name="Chovatia M."/>
            <person name="Clum A."/>
            <person name="Daum C."/>
            <person name="Haridas S."/>
            <person name="He G."/>
            <person name="LaButti K."/>
            <person name="Lipzen A."/>
            <person name="Mondo S."/>
            <person name="Pangilinan J."/>
            <person name="Riley R."/>
            <person name="Salamov A."/>
            <person name="Simmons B.A."/>
            <person name="Magnuson J.K."/>
            <person name="Henrissat B."/>
            <person name="Mortensen U.H."/>
            <person name="Larsen T.O."/>
            <person name="De vries R.P."/>
            <person name="Grigoriev I.V."/>
            <person name="Machida M."/>
            <person name="Baker S.E."/>
            <person name="Andersen M.R."/>
        </authorList>
    </citation>
    <scope>NUCLEOTIDE SEQUENCE [LARGE SCALE GENOMIC DNA]</scope>
    <source>
        <strain evidence="1 2">CBS 117635</strain>
    </source>
</reference>
<dbReference type="EMBL" id="ML732836">
    <property type="protein sequence ID" value="KAB8270063.1"/>
    <property type="molecule type" value="Genomic_DNA"/>
</dbReference>
<organism evidence="1 2">
    <name type="scientific">Aspergillus minisclerotigenes</name>
    <dbReference type="NCBI Taxonomy" id="656917"/>
    <lineage>
        <taxon>Eukaryota</taxon>
        <taxon>Fungi</taxon>
        <taxon>Dikarya</taxon>
        <taxon>Ascomycota</taxon>
        <taxon>Pezizomycotina</taxon>
        <taxon>Eurotiomycetes</taxon>
        <taxon>Eurotiomycetidae</taxon>
        <taxon>Eurotiales</taxon>
        <taxon>Aspergillaceae</taxon>
        <taxon>Aspergillus</taxon>
        <taxon>Aspergillus subgen. Circumdati</taxon>
    </lineage>
</organism>
<accession>A0A5N6IXQ7</accession>